<dbReference type="Proteomes" id="UP000828048">
    <property type="component" value="Chromosome 6"/>
</dbReference>
<comment type="caution">
    <text evidence="1">The sequence shown here is derived from an EMBL/GenBank/DDBJ whole genome shotgun (WGS) entry which is preliminary data.</text>
</comment>
<dbReference type="EMBL" id="CM037156">
    <property type="protein sequence ID" value="KAH7838067.1"/>
    <property type="molecule type" value="Genomic_DNA"/>
</dbReference>
<protein>
    <submittedName>
        <fullName evidence="1">Uncharacterized protein</fullName>
    </submittedName>
</protein>
<reference evidence="1 2" key="1">
    <citation type="journal article" date="2021" name="Hortic Res">
        <title>High-quality reference genome and annotation aids understanding of berry development for evergreen blueberry (Vaccinium darrowii).</title>
        <authorList>
            <person name="Yu J."/>
            <person name="Hulse-Kemp A.M."/>
            <person name="Babiker E."/>
            <person name="Staton M."/>
        </authorList>
    </citation>
    <scope>NUCLEOTIDE SEQUENCE [LARGE SCALE GENOMIC DNA]</scope>
    <source>
        <strain evidence="2">cv. NJ 8807/NJ 8810</strain>
        <tissue evidence="1">Young leaf</tissue>
    </source>
</reference>
<sequence>MYTLFVDNIPESKDLQWLSKTFKMFGVVKDTFIPRKRSKCSGNKFGFVRYDCQVSAGMAVSRMNGVWVDNMRLFVKEASFFGQGEVRLKQEIPRFHVAGKRGGEYSGG</sequence>
<keyword evidence="2" id="KW-1185">Reference proteome</keyword>
<organism evidence="1 2">
    <name type="scientific">Vaccinium darrowii</name>
    <dbReference type="NCBI Taxonomy" id="229202"/>
    <lineage>
        <taxon>Eukaryota</taxon>
        <taxon>Viridiplantae</taxon>
        <taxon>Streptophyta</taxon>
        <taxon>Embryophyta</taxon>
        <taxon>Tracheophyta</taxon>
        <taxon>Spermatophyta</taxon>
        <taxon>Magnoliopsida</taxon>
        <taxon>eudicotyledons</taxon>
        <taxon>Gunneridae</taxon>
        <taxon>Pentapetalae</taxon>
        <taxon>asterids</taxon>
        <taxon>Ericales</taxon>
        <taxon>Ericaceae</taxon>
        <taxon>Vaccinioideae</taxon>
        <taxon>Vaccinieae</taxon>
        <taxon>Vaccinium</taxon>
    </lineage>
</organism>
<proteinExistence type="predicted"/>
<accession>A0ACB7XBC2</accession>
<evidence type="ECO:0000313" key="2">
    <source>
        <dbReference type="Proteomes" id="UP000828048"/>
    </source>
</evidence>
<evidence type="ECO:0000313" key="1">
    <source>
        <dbReference type="EMBL" id="KAH7838067.1"/>
    </source>
</evidence>
<name>A0ACB7XBC2_9ERIC</name>
<gene>
    <name evidence="1" type="ORF">Vadar_021623</name>
</gene>